<dbReference type="AlphaFoldDB" id="A0AAD7ETI3"/>
<keyword evidence="2" id="KW-1185">Reference proteome</keyword>
<sequence length="140" mass="15850">MKNHTSELLPSLLLGFIALIPNHTYTALGLSIALAIFCAIHFKFPATQLGQLAVLIDQSEENIRRAMVHTPEAFLVLRNKCGAFLSDFFRYLQLLAKARLEAVKRRLRTIPYTLGNPQKLNISIFVPPDLNHTRQRLILS</sequence>
<evidence type="ECO:0000313" key="1">
    <source>
        <dbReference type="EMBL" id="KAJ7350916.1"/>
    </source>
</evidence>
<protein>
    <submittedName>
        <fullName evidence="1">Uncharacterized protein</fullName>
    </submittedName>
</protein>
<gene>
    <name evidence="1" type="ORF">DFH08DRAFT_806890</name>
</gene>
<organism evidence="1 2">
    <name type="scientific">Mycena albidolilacea</name>
    <dbReference type="NCBI Taxonomy" id="1033008"/>
    <lineage>
        <taxon>Eukaryota</taxon>
        <taxon>Fungi</taxon>
        <taxon>Dikarya</taxon>
        <taxon>Basidiomycota</taxon>
        <taxon>Agaricomycotina</taxon>
        <taxon>Agaricomycetes</taxon>
        <taxon>Agaricomycetidae</taxon>
        <taxon>Agaricales</taxon>
        <taxon>Marasmiineae</taxon>
        <taxon>Mycenaceae</taxon>
        <taxon>Mycena</taxon>
    </lineage>
</organism>
<proteinExistence type="predicted"/>
<evidence type="ECO:0000313" key="2">
    <source>
        <dbReference type="Proteomes" id="UP001218218"/>
    </source>
</evidence>
<accession>A0AAD7ETI3</accession>
<name>A0AAD7ETI3_9AGAR</name>
<dbReference type="EMBL" id="JARIHO010000014">
    <property type="protein sequence ID" value="KAJ7350916.1"/>
    <property type="molecule type" value="Genomic_DNA"/>
</dbReference>
<reference evidence="1" key="1">
    <citation type="submission" date="2023-03" db="EMBL/GenBank/DDBJ databases">
        <title>Massive genome expansion in bonnet fungi (Mycena s.s.) driven by repeated elements and novel gene families across ecological guilds.</title>
        <authorList>
            <consortium name="Lawrence Berkeley National Laboratory"/>
            <person name="Harder C.B."/>
            <person name="Miyauchi S."/>
            <person name="Viragh M."/>
            <person name="Kuo A."/>
            <person name="Thoen E."/>
            <person name="Andreopoulos B."/>
            <person name="Lu D."/>
            <person name="Skrede I."/>
            <person name="Drula E."/>
            <person name="Henrissat B."/>
            <person name="Morin E."/>
            <person name="Kohler A."/>
            <person name="Barry K."/>
            <person name="LaButti K."/>
            <person name="Morin E."/>
            <person name="Salamov A."/>
            <person name="Lipzen A."/>
            <person name="Mereny Z."/>
            <person name="Hegedus B."/>
            <person name="Baldrian P."/>
            <person name="Stursova M."/>
            <person name="Weitz H."/>
            <person name="Taylor A."/>
            <person name="Grigoriev I.V."/>
            <person name="Nagy L.G."/>
            <person name="Martin F."/>
            <person name="Kauserud H."/>
        </authorList>
    </citation>
    <scope>NUCLEOTIDE SEQUENCE</scope>
    <source>
        <strain evidence="1">CBHHK002</strain>
    </source>
</reference>
<comment type="caution">
    <text evidence="1">The sequence shown here is derived from an EMBL/GenBank/DDBJ whole genome shotgun (WGS) entry which is preliminary data.</text>
</comment>
<dbReference type="Proteomes" id="UP001218218">
    <property type="component" value="Unassembled WGS sequence"/>
</dbReference>